<protein>
    <submittedName>
        <fullName evidence="1">Uncharacterized protein</fullName>
    </submittedName>
</protein>
<sequence length="180" mass="20118">MHIDFDKYSNQPQITFSKNFSSQGITFCSSPIQQFTIGQVSSTQFAIPGAFSKLPISVRCAQNYLTLAYQKTQFKAFLQFQRGEANLNLWHSASFLGLKAASKVTFSTAKIDKKCDVLTEKFEVKTLLLKKIKNVLIGLEAVPTNPSLSAVLGVDRGKYGVFLRKTFIGEEESGLGIFWW</sequence>
<dbReference type="EMBL" id="KI546116">
    <property type="protein sequence ID" value="EST44461.1"/>
    <property type="molecule type" value="Genomic_DNA"/>
</dbReference>
<evidence type="ECO:0000313" key="2">
    <source>
        <dbReference type="EMBL" id="KAH0576359.1"/>
    </source>
</evidence>
<evidence type="ECO:0000313" key="3">
    <source>
        <dbReference type="Proteomes" id="UP000018208"/>
    </source>
</evidence>
<organism evidence="1">
    <name type="scientific">Spironucleus salmonicida</name>
    <dbReference type="NCBI Taxonomy" id="348837"/>
    <lineage>
        <taxon>Eukaryota</taxon>
        <taxon>Metamonada</taxon>
        <taxon>Diplomonadida</taxon>
        <taxon>Hexamitidae</taxon>
        <taxon>Hexamitinae</taxon>
        <taxon>Spironucleus</taxon>
    </lineage>
</organism>
<evidence type="ECO:0000313" key="1">
    <source>
        <dbReference type="EMBL" id="EST44461.1"/>
    </source>
</evidence>
<dbReference type="AlphaFoldDB" id="V6LL44"/>
<gene>
    <name evidence="1" type="ORF">SS50377_15773</name>
    <name evidence="2" type="ORF">SS50377_21922</name>
</gene>
<accession>V6LL44</accession>
<dbReference type="VEuPathDB" id="GiardiaDB:SS50377_21922"/>
<keyword evidence="3" id="KW-1185">Reference proteome</keyword>
<reference evidence="2" key="2">
    <citation type="submission" date="2020-12" db="EMBL/GenBank/DDBJ databases">
        <title>New Spironucleus salmonicida genome in near-complete chromosomes.</title>
        <authorList>
            <person name="Xu F."/>
            <person name="Kurt Z."/>
            <person name="Jimenez-Gonzalez A."/>
            <person name="Astvaldsson A."/>
            <person name="Andersson J.O."/>
            <person name="Svard S.G."/>
        </authorList>
    </citation>
    <scope>NUCLEOTIDE SEQUENCE</scope>
    <source>
        <strain evidence="2">ATCC 50377</strain>
    </source>
</reference>
<name>V6LL44_9EUKA</name>
<dbReference type="EMBL" id="AUWU02000002">
    <property type="protein sequence ID" value="KAH0576359.1"/>
    <property type="molecule type" value="Genomic_DNA"/>
</dbReference>
<dbReference type="Proteomes" id="UP000018208">
    <property type="component" value="Unassembled WGS sequence"/>
</dbReference>
<proteinExistence type="predicted"/>
<reference evidence="1 2" key="1">
    <citation type="journal article" date="2014" name="PLoS Genet.">
        <title>The Genome of Spironucleus salmonicida Highlights a Fish Pathogen Adapted to Fluctuating Environments.</title>
        <authorList>
            <person name="Xu F."/>
            <person name="Jerlstrom-Hultqvist J."/>
            <person name="Einarsson E."/>
            <person name="Astvaldsson A."/>
            <person name="Svard S.G."/>
            <person name="Andersson J.O."/>
        </authorList>
    </citation>
    <scope>NUCLEOTIDE SEQUENCE</scope>
    <source>
        <strain evidence="2">ATCC 50377</strain>
    </source>
</reference>